<dbReference type="EMBL" id="CM008964">
    <property type="protein sequence ID" value="PNW85260.1"/>
    <property type="molecule type" value="Genomic_DNA"/>
</dbReference>
<feature type="compositionally biased region" description="Low complexity" evidence="2">
    <location>
        <begin position="130"/>
        <end position="183"/>
    </location>
</feature>
<keyword evidence="1" id="KW-0175">Coiled coil</keyword>
<keyword evidence="3" id="KW-0472">Membrane</keyword>
<dbReference type="PaxDb" id="3055-EDP05943"/>
<keyword evidence="3" id="KW-1133">Transmembrane helix</keyword>
<dbReference type="GeneID" id="5728819"/>
<sequence length="198" mass="19973">MWGQPSDRGGFSPSFILGLVLIMFLLTADMSSWGNGNNGNPQQVRLGQQAQQQAQEVREKLLYELTLSNERLEKENRHLHQQLLVLRRLLRTCRGGAAGNRTLTPSELAQLAQEEIDLASGKTSALTTGAGAGTGAATAGSGATAAGAGAAAGVGATQESAAGTGSTGTGTAAAQDQGAAQKQGVGGTGGRKLLSGSA</sequence>
<feature type="region of interest" description="Disordered" evidence="2">
    <location>
        <begin position="130"/>
        <end position="198"/>
    </location>
</feature>
<dbReference type="InParanoid" id="A8IDP1"/>
<dbReference type="Proteomes" id="UP000006906">
    <property type="component" value="Chromosome 3"/>
</dbReference>
<accession>A8IDP1</accession>
<reference evidence="4 5" key="1">
    <citation type="journal article" date="2007" name="Science">
        <title>The Chlamydomonas genome reveals the evolution of key animal and plant functions.</title>
        <authorList>
            <person name="Merchant S.S."/>
            <person name="Prochnik S.E."/>
            <person name="Vallon O."/>
            <person name="Harris E.H."/>
            <person name="Karpowicz S.J."/>
            <person name="Witman G.B."/>
            <person name="Terry A."/>
            <person name="Salamov A."/>
            <person name="Fritz-Laylin L.K."/>
            <person name="Marechal-Drouard L."/>
            <person name="Marshall W.F."/>
            <person name="Qu L.H."/>
            <person name="Nelson D.R."/>
            <person name="Sanderfoot A.A."/>
            <person name="Spalding M.H."/>
            <person name="Kapitonov V.V."/>
            <person name="Ren Q."/>
            <person name="Ferris P."/>
            <person name="Lindquist E."/>
            <person name="Shapiro H."/>
            <person name="Lucas S.M."/>
            <person name="Grimwood J."/>
            <person name="Schmutz J."/>
            <person name="Cardol P."/>
            <person name="Cerutti H."/>
            <person name="Chanfreau G."/>
            <person name="Chen C.L."/>
            <person name="Cognat V."/>
            <person name="Croft M.T."/>
            <person name="Dent R."/>
            <person name="Dutcher S."/>
            <person name="Fernandez E."/>
            <person name="Fukuzawa H."/>
            <person name="Gonzalez-Ballester D."/>
            <person name="Gonzalez-Halphen D."/>
            <person name="Hallmann A."/>
            <person name="Hanikenne M."/>
            <person name="Hippler M."/>
            <person name="Inwood W."/>
            <person name="Jabbari K."/>
            <person name="Kalanon M."/>
            <person name="Kuras R."/>
            <person name="Lefebvre P.A."/>
            <person name="Lemaire S.D."/>
            <person name="Lobanov A.V."/>
            <person name="Lohr M."/>
            <person name="Manuell A."/>
            <person name="Meier I."/>
            <person name="Mets L."/>
            <person name="Mittag M."/>
            <person name="Mittelmeier T."/>
            <person name="Moroney J.V."/>
            <person name="Moseley J."/>
            <person name="Napoli C."/>
            <person name="Nedelcu A.M."/>
            <person name="Niyogi K."/>
            <person name="Novoselov S.V."/>
            <person name="Paulsen I.T."/>
            <person name="Pazour G."/>
            <person name="Purton S."/>
            <person name="Ral J.P."/>
            <person name="Riano-Pachon D.M."/>
            <person name="Riekhof W."/>
            <person name="Rymarquis L."/>
            <person name="Schroda M."/>
            <person name="Stern D."/>
            <person name="Umen J."/>
            <person name="Willows R."/>
            <person name="Wilson N."/>
            <person name="Zimmer S.L."/>
            <person name="Allmer J."/>
            <person name="Balk J."/>
            <person name="Bisova K."/>
            <person name="Chen C.J."/>
            <person name="Elias M."/>
            <person name="Gendler K."/>
            <person name="Hauser C."/>
            <person name="Lamb M.R."/>
            <person name="Ledford H."/>
            <person name="Long J.C."/>
            <person name="Minagawa J."/>
            <person name="Page M.D."/>
            <person name="Pan J."/>
            <person name="Pootakham W."/>
            <person name="Roje S."/>
            <person name="Rose A."/>
            <person name="Stahlberg E."/>
            <person name="Terauchi A.M."/>
            <person name="Yang P."/>
            <person name="Ball S."/>
            <person name="Bowler C."/>
            <person name="Dieckmann C.L."/>
            <person name="Gladyshev V.N."/>
            <person name="Green P."/>
            <person name="Jorgensen R."/>
            <person name="Mayfield S."/>
            <person name="Mueller-Roeber B."/>
            <person name="Rajamani S."/>
            <person name="Sayre R.T."/>
            <person name="Brokstein P."/>
            <person name="Dubchak I."/>
            <person name="Goodstein D."/>
            <person name="Hornick L."/>
            <person name="Huang Y.W."/>
            <person name="Jhaveri J."/>
            <person name="Luo Y."/>
            <person name="Martinez D."/>
            <person name="Ngau W.C."/>
            <person name="Otillar B."/>
            <person name="Poliakov A."/>
            <person name="Porter A."/>
            <person name="Szajkowski L."/>
            <person name="Werner G."/>
            <person name="Zhou K."/>
            <person name="Grigoriev I.V."/>
            <person name="Rokhsar D.S."/>
            <person name="Grossman A.R."/>
        </authorList>
    </citation>
    <scope>NUCLEOTIDE SEQUENCE [LARGE SCALE GENOMIC DNA]</scope>
    <source>
        <strain evidence="5">CC-503</strain>
    </source>
</reference>
<keyword evidence="3" id="KW-0812">Transmembrane</keyword>
<organism evidence="4 5">
    <name type="scientific">Chlamydomonas reinhardtii</name>
    <name type="common">Chlamydomonas smithii</name>
    <dbReference type="NCBI Taxonomy" id="3055"/>
    <lineage>
        <taxon>Eukaryota</taxon>
        <taxon>Viridiplantae</taxon>
        <taxon>Chlorophyta</taxon>
        <taxon>core chlorophytes</taxon>
        <taxon>Chlorophyceae</taxon>
        <taxon>CS clade</taxon>
        <taxon>Chlamydomonadales</taxon>
        <taxon>Chlamydomonadaceae</taxon>
        <taxon>Chlamydomonas</taxon>
    </lineage>
</organism>
<name>A8IDP1_CHLRE</name>
<dbReference type="OrthoDB" id="541728at2759"/>
<keyword evidence="5" id="KW-1185">Reference proteome</keyword>
<dbReference type="KEGG" id="cre:CHLRE_03g178276v5"/>
<feature type="transmembrane region" description="Helical" evidence="3">
    <location>
        <begin position="12"/>
        <end position="28"/>
    </location>
</feature>
<evidence type="ECO:0000256" key="1">
    <source>
        <dbReference type="SAM" id="Coils"/>
    </source>
</evidence>
<proteinExistence type="predicted"/>
<dbReference type="RefSeq" id="XP_001703261.1">
    <property type="nucleotide sequence ID" value="XM_001703209.2"/>
</dbReference>
<evidence type="ECO:0000313" key="5">
    <source>
        <dbReference type="Proteomes" id="UP000006906"/>
    </source>
</evidence>
<dbReference type="Gramene" id="PNW85260">
    <property type="protein sequence ID" value="PNW85260"/>
    <property type="gene ID" value="CHLRE_03g178276v5"/>
</dbReference>
<evidence type="ECO:0000313" key="4">
    <source>
        <dbReference type="EMBL" id="PNW85260.1"/>
    </source>
</evidence>
<dbReference type="AlphaFoldDB" id="A8IDP1"/>
<protein>
    <submittedName>
        <fullName evidence="4">Uncharacterized protein</fullName>
    </submittedName>
</protein>
<gene>
    <name evidence="4" type="ORF">CHLRE_03g178276v5</name>
</gene>
<evidence type="ECO:0000256" key="2">
    <source>
        <dbReference type="SAM" id="MobiDB-lite"/>
    </source>
</evidence>
<evidence type="ECO:0000256" key="3">
    <source>
        <dbReference type="SAM" id="Phobius"/>
    </source>
</evidence>
<feature type="coiled-coil region" evidence="1">
    <location>
        <begin position="62"/>
        <end position="89"/>
    </location>
</feature>
<dbReference type="HOGENOM" id="CLU_1379879_0_0_1"/>